<proteinExistence type="predicted"/>
<dbReference type="Proteomes" id="UP001281614">
    <property type="component" value="Unassembled WGS sequence"/>
</dbReference>
<evidence type="ECO:0000313" key="2">
    <source>
        <dbReference type="Proteomes" id="UP001281614"/>
    </source>
</evidence>
<name>A0AAD9XW93_COLKA</name>
<protein>
    <submittedName>
        <fullName evidence="1">Uncharacterized protein</fullName>
    </submittedName>
</protein>
<organism evidence="1 2">
    <name type="scientific">Colletotrichum kahawae</name>
    <name type="common">Coffee berry disease fungus</name>
    <dbReference type="NCBI Taxonomy" id="34407"/>
    <lineage>
        <taxon>Eukaryota</taxon>
        <taxon>Fungi</taxon>
        <taxon>Dikarya</taxon>
        <taxon>Ascomycota</taxon>
        <taxon>Pezizomycotina</taxon>
        <taxon>Sordariomycetes</taxon>
        <taxon>Hypocreomycetidae</taxon>
        <taxon>Glomerellales</taxon>
        <taxon>Glomerellaceae</taxon>
        <taxon>Colletotrichum</taxon>
        <taxon>Colletotrichum gloeosporioides species complex</taxon>
    </lineage>
</organism>
<sequence>MSPTFLFLSSAFGMATQHHQMLDLNLLQLPFQMTAFSHALNYTQQSAVYAEAKSEVMIADIPSVVIVGPIHRLRLVAAPVPAVCGVNSDG</sequence>
<dbReference type="AlphaFoldDB" id="A0AAD9XW93"/>
<reference evidence="1" key="1">
    <citation type="submission" date="2023-02" db="EMBL/GenBank/DDBJ databases">
        <title>Colletotrichum kahawae CIFC_Que2 genome sequencing and assembly.</title>
        <authorList>
            <person name="Baroncelli R."/>
        </authorList>
    </citation>
    <scope>NUCLEOTIDE SEQUENCE</scope>
    <source>
        <strain evidence="1">CIFC_Que2</strain>
    </source>
</reference>
<comment type="caution">
    <text evidence="1">The sequence shown here is derived from an EMBL/GenBank/DDBJ whole genome shotgun (WGS) entry which is preliminary data.</text>
</comment>
<keyword evidence="2" id="KW-1185">Reference proteome</keyword>
<accession>A0AAD9XW93</accession>
<evidence type="ECO:0000313" key="1">
    <source>
        <dbReference type="EMBL" id="KAK2728528.1"/>
    </source>
</evidence>
<gene>
    <name evidence="1" type="ORF">CKAH01_10883</name>
</gene>
<dbReference type="EMBL" id="VYYT01000879">
    <property type="protein sequence ID" value="KAK2728528.1"/>
    <property type="molecule type" value="Genomic_DNA"/>
</dbReference>